<dbReference type="AlphaFoldDB" id="A0A3M7F118"/>
<comment type="caution">
    <text evidence="9">The sequence shown here is derived from an EMBL/GenBank/DDBJ whole genome shotgun (WGS) entry which is preliminary data.</text>
</comment>
<organism evidence="9 10">
    <name type="scientific">Hortaea werneckii</name>
    <name type="common">Black yeast</name>
    <name type="synonym">Cladosporium werneckii</name>
    <dbReference type="NCBI Taxonomy" id="91943"/>
    <lineage>
        <taxon>Eukaryota</taxon>
        <taxon>Fungi</taxon>
        <taxon>Dikarya</taxon>
        <taxon>Ascomycota</taxon>
        <taxon>Pezizomycotina</taxon>
        <taxon>Dothideomycetes</taxon>
        <taxon>Dothideomycetidae</taxon>
        <taxon>Mycosphaerellales</taxon>
        <taxon>Teratosphaeriaceae</taxon>
        <taxon>Hortaea</taxon>
    </lineage>
</organism>
<dbReference type="PANTHER" id="PTHR33048">
    <property type="entry name" value="PTH11-LIKE INTEGRAL MEMBRANE PROTEIN (AFU_ORTHOLOGUE AFUA_5G11245)"/>
    <property type="match status" value="1"/>
</dbReference>
<evidence type="ECO:0000256" key="2">
    <source>
        <dbReference type="ARBA" id="ARBA00022692"/>
    </source>
</evidence>
<feature type="transmembrane region" description="Helical" evidence="7">
    <location>
        <begin position="220"/>
        <end position="242"/>
    </location>
</feature>
<evidence type="ECO:0000259" key="8">
    <source>
        <dbReference type="Pfam" id="PF20684"/>
    </source>
</evidence>
<accession>A0A3M7F118</accession>
<feature type="transmembrane region" description="Helical" evidence="7">
    <location>
        <begin position="105"/>
        <end position="128"/>
    </location>
</feature>
<keyword evidence="3 7" id="KW-1133">Transmembrane helix</keyword>
<dbReference type="Proteomes" id="UP000269539">
    <property type="component" value="Unassembled WGS sequence"/>
</dbReference>
<evidence type="ECO:0000313" key="9">
    <source>
        <dbReference type="EMBL" id="RMY82387.1"/>
    </source>
</evidence>
<comment type="subcellular location">
    <subcellularLocation>
        <location evidence="1">Membrane</location>
        <topology evidence="1">Multi-pass membrane protein</topology>
    </subcellularLocation>
</comment>
<dbReference type="GO" id="GO:0016020">
    <property type="term" value="C:membrane"/>
    <property type="evidence" value="ECO:0007669"/>
    <property type="project" value="UniProtKB-SubCell"/>
</dbReference>
<dbReference type="PANTHER" id="PTHR33048:SF55">
    <property type="entry name" value="INTEGRAL MEMBRANE PROTEIN"/>
    <property type="match status" value="1"/>
</dbReference>
<evidence type="ECO:0000256" key="7">
    <source>
        <dbReference type="SAM" id="Phobius"/>
    </source>
</evidence>
<comment type="similarity">
    <text evidence="5">Belongs to the SAT4 family.</text>
</comment>
<dbReference type="Pfam" id="PF20684">
    <property type="entry name" value="Fung_rhodopsin"/>
    <property type="match status" value="1"/>
</dbReference>
<feature type="compositionally biased region" description="Basic residues" evidence="6">
    <location>
        <begin position="378"/>
        <end position="387"/>
    </location>
</feature>
<feature type="transmembrane region" description="Helical" evidence="7">
    <location>
        <begin position="63"/>
        <end position="85"/>
    </location>
</feature>
<evidence type="ECO:0000256" key="6">
    <source>
        <dbReference type="SAM" id="MobiDB-lite"/>
    </source>
</evidence>
<feature type="transmembrane region" description="Helical" evidence="7">
    <location>
        <begin position="140"/>
        <end position="164"/>
    </location>
</feature>
<feature type="transmembrane region" description="Helical" evidence="7">
    <location>
        <begin position="30"/>
        <end position="51"/>
    </location>
</feature>
<evidence type="ECO:0000256" key="5">
    <source>
        <dbReference type="ARBA" id="ARBA00038359"/>
    </source>
</evidence>
<evidence type="ECO:0000313" key="10">
    <source>
        <dbReference type="Proteomes" id="UP000269539"/>
    </source>
</evidence>
<name>A0A3M7F118_HORWE</name>
<sequence length="464" mass="51101">MSATTGPANTTYVNPAGFPSDKLPNQGYRLWLAIVIMIISSGAFVIARIATRLSTHQMGFDDYAIIAAFVSCLIQCTFWAESVNYGYGAAYLLLDEWHRREFNKWWFFGSIFWPLTLTLFKTAIILMNKRIFIQQWFQNLCWGALVVNGCWGLGNILGTIFQCLPIPSMWGQVPAERCFNMTGLWISIVTWDVSTDVFVLGMAIPMVWRLNLKRRDKIMLTGVFMLGALVIIFSILSCSAIADGLERKDSEDNKGRYNPLLYQRSANLKVTFALANLFQVLESNFGIIGACLPILRVPLKQYLPRLFGSSTRYGDPSAPPDYYDDSFRDRYVLQKFSHNTSFGSSSNGSRGRRHKDGSHTSWRDVSVSSSGGGGGPGRKFHHHHHHHAGSDSAGSLRRSDELGIIHEGAVPDGSGSPLSNTEVEAGGGGGGGGGGARVQSSPSITSQNAIRKNVMVSVDRTDHV</sequence>
<feature type="compositionally biased region" description="Gly residues" evidence="6">
    <location>
        <begin position="425"/>
        <end position="436"/>
    </location>
</feature>
<feature type="transmembrane region" description="Helical" evidence="7">
    <location>
        <begin position="184"/>
        <end position="208"/>
    </location>
</feature>
<keyword evidence="4 7" id="KW-0472">Membrane</keyword>
<dbReference type="VEuPathDB" id="FungiDB:BTJ68_07194"/>
<gene>
    <name evidence="9" type="ORF">D0864_08072</name>
</gene>
<evidence type="ECO:0000256" key="3">
    <source>
        <dbReference type="ARBA" id="ARBA00022989"/>
    </source>
</evidence>
<feature type="domain" description="Rhodopsin" evidence="8">
    <location>
        <begin position="47"/>
        <end position="300"/>
    </location>
</feature>
<feature type="region of interest" description="Disordered" evidence="6">
    <location>
        <begin position="341"/>
        <end position="464"/>
    </location>
</feature>
<dbReference type="EMBL" id="QWIO01000901">
    <property type="protein sequence ID" value="RMY82387.1"/>
    <property type="molecule type" value="Genomic_DNA"/>
</dbReference>
<dbReference type="InterPro" id="IPR052337">
    <property type="entry name" value="SAT4-like"/>
</dbReference>
<dbReference type="InterPro" id="IPR049326">
    <property type="entry name" value="Rhodopsin_dom_fungi"/>
</dbReference>
<feature type="compositionally biased region" description="Polar residues" evidence="6">
    <location>
        <begin position="438"/>
        <end position="450"/>
    </location>
</feature>
<reference evidence="9 10" key="1">
    <citation type="journal article" date="2018" name="BMC Genomics">
        <title>Genomic evidence for intraspecific hybridization in a clonal and extremely halotolerant yeast.</title>
        <authorList>
            <person name="Gostincar C."/>
            <person name="Stajich J.E."/>
            <person name="Zupancic J."/>
            <person name="Zalar P."/>
            <person name="Gunde-Cimerman N."/>
        </authorList>
    </citation>
    <scope>NUCLEOTIDE SEQUENCE [LARGE SCALE GENOMIC DNA]</scope>
    <source>
        <strain evidence="9 10">EXF-10513</strain>
    </source>
</reference>
<proteinExistence type="inferred from homology"/>
<evidence type="ECO:0000256" key="1">
    <source>
        <dbReference type="ARBA" id="ARBA00004141"/>
    </source>
</evidence>
<protein>
    <recommendedName>
        <fullName evidence="8">Rhodopsin domain-containing protein</fullName>
    </recommendedName>
</protein>
<evidence type="ECO:0000256" key="4">
    <source>
        <dbReference type="ARBA" id="ARBA00023136"/>
    </source>
</evidence>
<keyword evidence="2 7" id="KW-0812">Transmembrane</keyword>